<dbReference type="InterPro" id="IPR052184">
    <property type="entry name" value="SDR_enzymes"/>
</dbReference>
<dbReference type="PANTHER" id="PTHR45458:SF1">
    <property type="entry name" value="SHORT CHAIN DEHYDROGENASE"/>
    <property type="match status" value="1"/>
</dbReference>
<dbReference type="AlphaFoldDB" id="A0A1E1LIU3"/>
<dbReference type="PRINTS" id="PR00081">
    <property type="entry name" value="GDHRDH"/>
</dbReference>
<dbReference type="InterPro" id="IPR036291">
    <property type="entry name" value="NAD(P)-bd_dom_sf"/>
</dbReference>
<feature type="region of interest" description="Disordered" evidence="1">
    <location>
        <begin position="150"/>
        <end position="171"/>
    </location>
</feature>
<evidence type="ECO:0000256" key="1">
    <source>
        <dbReference type="SAM" id="MobiDB-lite"/>
    </source>
</evidence>
<proteinExistence type="predicted"/>
<comment type="caution">
    <text evidence="2">The sequence shown here is derived from an EMBL/GenBank/DDBJ whole genome shotgun (WGS) entry which is preliminary data.</text>
</comment>
<dbReference type="EMBL" id="FJUW01000054">
    <property type="protein sequence ID" value="CZT10354.1"/>
    <property type="molecule type" value="Genomic_DNA"/>
</dbReference>
<keyword evidence="3" id="KW-1185">Reference proteome</keyword>
<dbReference type="InParanoid" id="A0A1E1LIU3"/>
<evidence type="ECO:0000313" key="2">
    <source>
        <dbReference type="EMBL" id="CZT10354.1"/>
    </source>
</evidence>
<sequence>MPKTFLIVGATRGIGLEFTAQLLSQGNIVIATARSPTSSLLAPRSSTQPPSNASNLWALTGSPNGHNLTILECDVSDASSIKHFTDEVRKLGRRGGVLEKGVLDVVMLNAGVLEYPGRISAITFSAFSHHLHTNTIGPLLTASHLLSLSTPPSLPTPAPSPSSLSNLSPSSSNYALPPPLSPLSTTYHHNPSPIHIKTLVFISSDSGSTTNFRSFEDGFGAYAASKAALNQGLRHLAAEMHRKNTKSQFQAQISPLQDQSSKTIFLALHPGEVSTDMAANVSLDWDVEGIISPEESIRCMLKVIAEKGFGGIDEGGVWSAKSEGRKREDGEATFWTWEGEQYPW</sequence>
<dbReference type="GO" id="GO:0016616">
    <property type="term" value="F:oxidoreductase activity, acting on the CH-OH group of donors, NAD or NADP as acceptor"/>
    <property type="evidence" value="ECO:0007669"/>
    <property type="project" value="TreeGrafter"/>
</dbReference>
<organism evidence="2 3">
    <name type="scientific">Rhynchosporium graminicola</name>
    <dbReference type="NCBI Taxonomy" id="2792576"/>
    <lineage>
        <taxon>Eukaryota</taxon>
        <taxon>Fungi</taxon>
        <taxon>Dikarya</taxon>
        <taxon>Ascomycota</taxon>
        <taxon>Pezizomycotina</taxon>
        <taxon>Leotiomycetes</taxon>
        <taxon>Helotiales</taxon>
        <taxon>Ploettnerulaceae</taxon>
        <taxon>Rhynchosporium</taxon>
    </lineage>
</organism>
<dbReference type="Proteomes" id="UP000178129">
    <property type="component" value="Unassembled WGS sequence"/>
</dbReference>
<accession>A0A1E1LIU3</accession>
<gene>
    <name evidence="2" type="ORF">RCO7_02883</name>
</gene>
<dbReference type="Pfam" id="PF00106">
    <property type="entry name" value="adh_short"/>
    <property type="match status" value="1"/>
</dbReference>
<dbReference type="InterPro" id="IPR002347">
    <property type="entry name" value="SDR_fam"/>
</dbReference>
<name>A0A1E1LIU3_9HELO</name>
<protein>
    <submittedName>
        <fullName evidence="2">Related to protoporphyrinogen oxidase</fullName>
    </submittedName>
</protein>
<feature type="compositionally biased region" description="Low complexity" evidence="1">
    <location>
        <begin position="161"/>
        <end position="171"/>
    </location>
</feature>
<dbReference type="SUPFAM" id="SSF51735">
    <property type="entry name" value="NAD(P)-binding Rossmann-fold domains"/>
    <property type="match status" value="1"/>
</dbReference>
<dbReference type="Gene3D" id="3.40.50.720">
    <property type="entry name" value="NAD(P)-binding Rossmann-like Domain"/>
    <property type="match status" value="1"/>
</dbReference>
<dbReference type="PANTHER" id="PTHR45458">
    <property type="entry name" value="SHORT-CHAIN DEHYDROGENASE/REDUCTASE SDR"/>
    <property type="match status" value="1"/>
</dbReference>
<reference evidence="3" key="1">
    <citation type="submission" date="2016-03" db="EMBL/GenBank/DDBJ databases">
        <authorList>
            <person name="Ploux O."/>
        </authorList>
    </citation>
    <scope>NUCLEOTIDE SEQUENCE [LARGE SCALE GENOMIC DNA]</scope>
    <source>
        <strain evidence="3">UK7</strain>
    </source>
</reference>
<evidence type="ECO:0000313" key="3">
    <source>
        <dbReference type="Proteomes" id="UP000178129"/>
    </source>
</evidence>